<keyword evidence="8" id="KW-0547">Nucleotide-binding</keyword>
<dbReference type="SUPFAM" id="SSF56235">
    <property type="entry name" value="N-terminal nucleophile aminohydrolases (Ntn hydrolases)"/>
    <property type="match status" value="1"/>
</dbReference>
<dbReference type="CDD" id="cd00712">
    <property type="entry name" value="AsnB"/>
    <property type="match status" value="1"/>
</dbReference>
<dbReference type="EC" id="6.3.5.4" evidence="3"/>
<accession>A0A653CX03</accession>
<dbReference type="InterPro" id="IPR027806">
    <property type="entry name" value="HARBI1_dom"/>
</dbReference>
<protein>
    <recommendedName>
        <fullName evidence="4">Asparagine synthetase [glutamine-hydrolyzing]</fullName>
        <ecNumber evidence="3">6.3.5.4</ecNumber>
    </recommendedName>
    <alternativeName>
        <fullName evidence="12">Glutamine-dependent asparagine synthetase</fullName>
    </alternativeName>
</protein>
<dbReference type="NCBIfam" id="TIGR01536">
    <property type="entry name" value="asn_synth_AEB"/>
    <property type="match status" value="1"/>
</dbReference>
<sequence>MEDFDFLDDDVEVVDIVEYGIPRRIYHRPNYFEELDEFSFFKRFRLYKNTVMSVLLRLEHDLEYTDDRNNSVSPINQVLCCLRYFSSSGHLMQTADFMHMDVSTASRIVKRVSQAIARLFAAYVKMPEEQDFIREQTKFYAIAQFPRVIGIVDGTHIRIQSPGDSGYPLKNYLMTPIRNPNTRAQRLYNDALVKTRNSIERQIGLWKRRFPVMAYGLRLNMDVTKAAIVATTVLHNIAREMNEPTPPIPDGIDLNELNYLIETENLDIEAIENVNTNWVQNQIVNTHFGGTTEMCGIWAVFGSTSNIHGQCSSTFYKISHRGPDAWRLEYDQRVKNCCVGFHRLTIVDTIYGMQPMKLHKYPSSMVICNGELYNCKRLAEQYGFEYETYNDVECILHLYHEFGIEECVKNLDGVFGFCIVDIAKRKVFLGRDPYGVRPIFKVLSETGVLGICSEAKGLIEIEHELKGDRKKVAPLPPGTFEEYDLLENGTVKLVRSKRYFSPDLSPNAHTDNIRKLLTLAVRKRLMADRRIGCLLSGGLDSSLIAALLVKEAKAANLPYRVQSFSIGMGDSPDLKAARIVAKYIGTDHHEITFTEEDVARVLDDVIYYLETPDITTIRASIGMYLISDYILKNTDTTVVFSGEGADEVAQGYIYFRDAPSAKVAHEDCLRLLQEIYMFDGLRADRTTAAKSLELRVPFLDLQFTNYYLSIEPELRQPKDTVEKHLLRSAFEGTDLLPHEILWRHKEAFSDGVASKKKSLFTVIQDIIEKRMPEPFNQAAVSKKYPHCTPKTKESLYYREVFEKSYPDLAENFLPHFWMPRWIEGITDPSARFIKHYAADKK</sequence>
<dbReference type="OrthoDB" id="409189at2759"/>
<evidence type="ECO:0000256" key="4">
    <source>
        <dbReference type="ARBA" id="ARBA00021389"/>
    </source>
</evidence>
<feature type="domain" description="Glutamine amidotransferase type-2" evidence="14">
    <location>
        <begin position="295"/>
        <end position="486"/>
    </location>
</feature>
<keyword evidence="11" id="KW-0315">Glutamine amidotransferase</keyword>
<proteinExistence type="predicted"/>
<dbReference type="Pfam" id="PF13537">
    <property type="entry name" value="GATase_7"/>
    <property type="match status" value="1"/>
</dbReference>
<dbReference type="Pfam" id="PF00733">
    <property type="entry name" value="Asn_synthase"/>
    <property type="match status" value="2"/>
</dbReference>
<evidence type="ECO:0000256" key="13">
    <source>
        <dbReference type="ARBA" id="ARBA00048741"/>
    </source>
</evidence>
<evidence type="ECO:0000313" key="16">
    <source>
        <dbReference type="Proteomes" id="UP000410492"/>
    </source>
</evidence>
<dbReference type="InterPro" id="IPR050795">
    <property type="entry name" value="Asn_Synthetase"/>
</dbReference>
<keyword evidence="10" id="KW-0061">Asparagine biosynthesis</keyword>
<organism evidence="15 16">
    <name type="scientific">Callosobruchus maculatus</name>
    <name type="common">Southern cowpea weevil</name>
    <name type="synonym">Pulse bruchid</name>
    <dbReference type="NCBI Taxonomy" id="64391"/>
    <lineage>
        <taxon>Eukaryota</taxon>
        <taxon>Metazoa</taxon>
        <taxon>Ecdysozoa</taxon>
        <taxon>Arthropoda</taxon>
        <taxon>Hexapoda</taxon>
        <taxon>Insecta</taxon>
        <taxon>Pterygota</taxon>
        <taxon>Neoptera</taxon>
        <taxon>Endopterygota</taxon>
        <taxon>Coleoptera</taxon>
        <taxon>Polyphaga</taxon>
        <taxon>Cucujiformia</taxon>
        <taxon>Chrysomeloidea</taxon>
        <taxon>Chrysomelidae</taxon>
        <taxon>Bruchinae</taxon>
        <taxon>Bruchini</taxon>
        <taxon>Callosobruchus</taxon>
    </lineage>
</organism>
<evidence type="ECO:0000256" key="12">
    <source>
        <dbReference type="ARBA" id="ARBA00030234"/>
    </source>
</evidence>
<evidence type="ECO:0000256" key="10">
    <source>
        <dbReference type="ARBA" id="ARBA00022888"/>
    </source>
</evidence>
<keyword evidence="6" id="KW-0028">Amino-acid biosynthesis</keyword>
<dbReference type="CDD" id="cd01991">
    <property type="entry name" value="Asn_synthase_B_C"/>
    <property type="match status" value="1"/>
</dbReference>
<dbReference type="AlphaFoldDB" id="A0A653CX03"/>
<dbReference type="PANTHER" id="PTHR11772:SF23">
    <property type="entry name" value="ASPARAGINE SYNTHETASE [GLUTAMINE-HYDROLYZING]"/>
    <property type="match status" value="1"/>
</dbReference>
<dbReference type="Pfam" id="PF13359">
    <property type="entry name" value="DDE_Tnp_4"/>
    <property type="match status" value="1"/>
</dbReference>
<dbReference type="GO" id="GO:0004066">
    <property type="term" value="F:asparagine synthase (glutamine-hydrolyzing) activity"/>
    <property type="evidence" value="ECO:0007669"/>
    <property type="project" value="UniProtKB-EC"/>
</dbReference>
<reference evidence="15 16" key="1">
    <citation type="submission" date="2019-01" db="EMBL/GenBank/DDBJ databases">
        <authorList>
            <person name="Sayadi A."/>
        </authorList>
    </citation>
    <scope>NUCLEOTIDE SEQUENCE [LARGE SCALE GENOMIC DNA]</scope>
</reference>
<evidence type="ECO:0000256" key="3">
    <source>
        <dbReference type="ARBA" id="ARBA00012737"/>
    </source>
</evidence>
<dbReference type="PROSITE" id="PS51278">
    <property type="entry name" value="GATASE_TYPE_2"/>
    <property type="match status" value="1"/>
</dbReference>
<keyword evidence="9" id="KW-0067">ATP-binding</keyword>
<evidence type="ECO:0000256" key="1">
    <source>
        <dbReference type="ARBA" id="ARBA00001968"/>
    </source>
</evidence>
<evidence type="ECO:0000313" key="15">
    <source>
        <dbReference type="EMBL" id="VEN52259.1"/>
    </source>
</evidence>
<dbReference type="InterPro" id="IPR001962">
    <property type="entry name" value="Asn_synthase"/>
</dbReference>
<dbReference type="InterPro" id="IPR033738">
    <property type="entry name" value="AsnB_N"/>
</dbReference>
<comment type="pathway">
    <text evidence="2">Amino-acid biosynthesis; L-asparagine biosynthesis; L-asparagine from L-aspartate (L-Gln route): step 1/1.</text>
</comment>
<comment type="cofactor">
    <cofactor evidence="1">
        <name>a divalent metal cation</name>
        <dbReference type="ChEBI" id="CHEBI:60240"/>
    </cofactor>
</comment>
<dbReference type="FunFam" id="3.40.50.620:FF:000263">
    <property type="entry name" value="Asparagine synthetase"/>
    <property type="match status" value="1"/>
</dbReference>
<dbReference type="SUPFAM" id="SSF52402">
    <property type="entry name" value="Adenine nucleotide alpha hydrolases-like"/>
    <property type="match status" value="1"/>
</dbReference>
<dbReference type="Gene3D" id="3.60.20.10">
    <property type="entry name" value="Glutamine Phosphoribosylpyrophosphate, subunit 1, domain 1"/>
    <property type="match status" value="1"/>
</dbReference>
<dbReference type="Proteomes" id="UP000410492">
    <property type="component" value="Unassembled WGS sequence"/>
</dbReference>
<gene>
    <name evidence="15" type="ORF">CALMAC_LOCUS12453</name>
</gene>
<evidence type="ECO:0000256" key="7">
    <source>
        <dbReference type="ARBA" id="ARBA00022723"/>
    </source>
</evidence>
<keyword evidence="16" id="KW-1185">Reference proteome</keyword>
<name>A0A653CX03_CALMS</name>
<comment type="catalytic activity">
    <reaction evidence="13">
        <text>L-aspartate + L-glutamine + ATP + H2O = L-asparagine + L-glutamate + AMP + diphosphate + H(+)</text>
        <dbReference type="Rhea" id="RHEA:12228"/>
        <dbReference type="ChEBI" id="CHEBI:15377"/>
        <dbReference type="ChEBI" id="CHEBI:15378"/>
        <dbReference type="ChEBI" id="CHEBI:29985"/>
        <dbReference type="ChEBI" id="CHEBI:29991"/>
        <dbReference type="ChEBI" id="CHEBI:30616"/>
        <dbReference type="ChEBI" id="CHEBI:33019"/>
        <dbReference type="ChEBI" id="CHEBI:58048"/>
        <dbReference type="ChEBI" id="CHEBI:58359"/>
        <dbReference type="ChEBI" id="CHEBI:456215"/>
        <dbReference type="EC" id="6.3.5.4"/>
    </reaction>
</comment>
<evidence type="ECO:0000256" key="6">
    <source>
        <dbReference type="ARBA" id="ARBA00022605"/>
    </source>
</evidence>
<evidence type="ECO:0000256" key="11">
    <source>
        <dbReference type="ARBA" id="ARBA00022962"/>
    </source>
</evidence>
<dbReference type="UniPathway" id="UPA00134">
    <property type="reaction ID" value="UER00195"/>
</dbReference>
<evidence type="ECO:0000256" key="2">
    <source>
        <dbReference type="ARBA" id="ARBA00005187"/>
    </source>
</evidence>
<keyword evidence="7" id="KW-0479">Metal-binding</keyword>
<dbReference type="InterPro" id="IPR029055">
    <property type="entry name" value="Ntn_hydrolases_N"/>
</dbReference>
<dbReference type="PANTHER" id="PTHR11772">
    <property type="entry name" value="ASPARAGINE SYNTHETASE"/>
    <property type="match status" value="1"/>
</dbReference>
<dbReference type="GO" id="GO:0005829">
    <property type="term" value="C:cytosol"/>
    <property type="evidence" value="ECO:0007669"/>
    <property type="project" value="TreeGrafter"/>
</dbReference>
<evidence type="ECO:0000256" key="9">
    <source>
        <dbReference type="ARBA" id="ARBA00022840"/>
    </source>
</evidence>
<dbReference type="EMBL" id="CAACVG010009149">
    <property type="protein sequence ID" value="VEN52259.1"/>
    <property type="molecule type" value="Genomic_DNA"/>
</dbReference>
<dbReference type="InterPro" id="IPR006426">
    <property type="entry name" value="Asn_synth_AEB"/>
</dbReference>
<evidence type="ECO:0000256" key="8">
    <source>
        <dbReference type="ARBA" id="ARBA00022741"/>
    </source>
</evidence>
<keyword evidence="5" id="KW-0436">Ligase</keyword>
<dbReference type="InterPro" id="IPR014729">
    <property type="entry name" value="Rossmann-like_a/b/a_fold"/>
</dbReference>
<dbReference type="InterPro" id="IPR017932">
    <property type="entry name" value="GATase_2_dom"/>
</dbReference>
<dbReference type="Gene3D" id="3.40.50.620">
    <property type="entry name" value="HUPs"/>
    <property type="match status" value="1"/>
</dbReference>
<evidence type="ECO:0000256" key="5">
    <source>
        <dbReference type="ARBA" id="ARBA00022598"/>
    </source>
</evidence>
<dbReference type="GO" id="GO:0070981">
    <property type="term" value="P:L-asparagine biosynthetic process"/>
    <property type="evidence" value="ECO:0007669"/>
    <property type="project" value="UniProtKB-UniPathway"/>
</dbReference>
<evidence type="ECO:0000259" key="14">
    <source>
        <dbReference type="PROSITE" id="PS51278"/>
    </source>
</evidence>
<dbReference type="GO" id="GO:0005524">
    <property type="term" value="F:ATP binding"/>
    <property type="evidence" value="ECO:0007669"/>
    <property type="project" value="UniProtKB-KW"/>
</dbReference>
<dbReference type="GO" id="GO:0046872">
    <property type="term" value="F:metal ion binding"/>
    <property type="evidence" value="ECO:0007669"/>
    <property type="project" value="UniProtKB-KW"/>
</dbReference>